<keyword evidence="3" id="KW-1185">Reference proteome</keyword>
<dbReference type="OrthoDB" id="379826at2157"/>
<feature type="transmembrane region" description="Helical" evidence="1">
    <location>
        <begin position="6"/>
        <end position="31"/>
    </location>
</feature>
<proteinExistence type="predicted"/>
<dbReference type="Pfam" id="PF24365">
    <property type="entry name" value="DUF7521"/>
    <property type="match status" value="1"/>
</dbReference>
<accession>A0A8J7YCA4</accession>
<evidence type="ECO:0000313" key="2">
    <source>
        <dbReference type="EMBL" id="MBV0925629.1"/>
    </source>
</evidence>
<gene>
    <name evidence="2" type="ORF">KTS45_15595</name>
</gene>
<comment type="caution">
    <text evidence="2">The sequence shown here is derived from an EMBL/GenBank/DDBJ whole genome shotgun (WGS) entry which is preliminary data.</text>
</comment>
<evidence type="ECO:0000313" key="3">
    <source>
        <dbReference type="Proteomes" id="UP000766550"/>
    </source>
</evidence>
<evidence type="ECO:0000256" key="1">
    <source>
        <dbReference type="SAM" id="Phobius"/>
    </source>
</evidence>
<dbReference type="RefSeq" id="WP_162318443.1">
    <property type="nucleotide sequence ID" value="NZ_JAHQXF010000002.1"/>
</dbReference>
<dbReference type="AlphaFoldDB" id="A0A8J7YCA4"/>
<reference evidence="2 3" key="1">
    <citation type="submission" date="2021-06" db="EMBL/GenBank/DDBJ databases">
        <title>New haloarchaea isolates fom saline soil.</title>
        <authorList>
            <person name="Duran-Viseras A."/>
            <person name="Sanchez-Porro C.S."/>
            <person name="Ventosa A."/>
        </authorList>
    </citation>
    <scope>NUCLEOTIDE SEQUENCE [LARGE SCALE GENOMIC DNA]</scope>
    <source>
        <strain evidence="2 3">JCM 183640</strain>
    </source>
</reference>
<dbReference type="InterPro" id="IPR055943">
    <property type="entry name" value="DUF7521"/>
</dbReference>
<keyword evidence="1" id="KW-0472">Membrane</keyword>
<organism evidence="2 3">
    <name type="scientific">Haloarcula limicola</name>
    <dbReference type="NCBI Taxonomy" id="1429915"/>
    <lineage>
        <taxon>Archaea</taxon>
        <taxon>Methanobacteriati</taxon>
        <taxon>Methanobacteriota</taxon>
        <taxon>Stenosarchaea group</taxon>
        <taxon>Halobacteria</taxon>
        <taxon>Halobacteriales</taxon>
        <taxon>Haloarculaceae</taxon>
        <taxon>Haloarcula</taxon>
    </lineage>
</organism>
<sequence>MDPALATVLVVITSAVVLVLGGVVTHLAYRAARRSGSPVMRRFAVGFGLVTLGLLLGGGVHQMLGWGFLDGVLVQRVVTALGFGLLVHSLYSHADPESASRS</sequence>
<protein>
    <submittedName>
        <fullName evidence="2">Uncharacterized protein</fullName>
    </submittedName>
</protein>
<feature type="transmembrane region" description="Helical" evidence="1">
    <location>
        <begin position="43"/>
        <end position="61"/>
    </location>
</feature>
<keyword evidence="1" id="KW-0812">Transmembrane</keyword>
<name>A0A8J7YCA4_9EURY</name>
<dbReference type="Proteomes" id="UP000766550">
    <property type="component" value="Unassembled WGS sequence"/>
</dbReference>
<dbReference type="EMBL" id="JAHQXF010000002">
    <property type="protein sequence ID" value="MBV0925629.1"/>
    <property type="molecule type" value="Genomic_DNA"/>
</dbReference>
<keyword evidence="1" id="KW-1133">Transmembrane helix</keyword>